<protein>
    <submittedName>
        <fullName evidence="1">Uncharacterized protein</fullName>
    </submittedName>
</protein>
<proteinExistence type="predicted"/>
<sequence length="78" mass="8731">MVHIALICLLWGFLLPSNGPLGPNPPPRGGWYIDIKPLKNCVKKIELLHYFDKYGNIPNVVQNQKTTTQAQADYGTLP</sequence>
<reference evidence="1" key="1">
    <citation type="journal article" date="2015" name="Nature">
        <title>Complex archaea that bridge the gap between prokaryotes and eukaryotes.</title>
        <authorList>
            <person name="Spang A."/>
            <person name="Saw J.H."/>
            <person name="Jorgensen S.L."/>
            <person name="Zaremba-Niedzwiedzka K."/>
            <person name="Martijn J."/>
            <person name="Lind A.E."/>
            <person name="van Eijk R."/>
            <person name="Schleper C."/>
            <person name="Guy L."/>
            <person name="Ettema T.J."/>
        </authorList>
    </citation>
    <scope>NUCLEOTIDE SEQUENCE</scope>
</reference>
<evidence type="ECO:0000313" key="1">
    <source>
        <dbReference type="EMBL" id="KKK48202.1"/>
    </source>
</evidence>
<gene>
    <name evidence="1" type="ORF">LCGC14_3147480</name>
</gene>
<accession>A0A0F8VV49</accession>
<name>A0A0F8VV49_9ZZZZ</name>
<comment type="caution">
    <text evidence="1">The sequence shown here is derived from an EMBL/GenBank/DDBJ whole genome shotgun (WGS) entry which is preliminary data.</text>
</comment>
<organism evidence="1">
    <name type="scientific">marine sediment metagenome</name>
    <dbReference type="NCBI Taxonomy" id="412755"/>
    <lineage>
        <taxon>unclassified sequences</taxon>
        <taxon>metagenomes</taxon>
        <taxon>ecological metagenomes</taxon>
    </lineage>
</organism>
<dbReference type="AlphaFoldDB" id="A0A0F8VV49"/>
<dbReference type="EMBL" id="LAZR01069184">
    <property type="protein sequence ID" value="KKK48202.1"/>
    <property type="molecule type" value="Genomic_DNA"/>
</dbReference>